<sequence>MTVVLFCPVTFNLAETTRMIQVARALDSRSEPVFMGYEHDYVDLITAAGFDYRACEPAWSVAERDQAIAFDQGRSMKSPFTQDLVRTRVDVERELIRRLNAKAVVTGSNLTSFISARAESVPLFFPVPFALTEPQVAQAPHQQLVRGRGRFARAADRAATWAFRWVYNSLPLAPRPFTTVAKANGVPPLRTVASLLTADHNLLTEMPWELNGFELPPGFQRIGPIFAHIDAPIPSLATDLAAAPEPLVYLGLGSSGNRDLALAAARALGPLPINVIAPISHYLDADDPVPPNVHVTDLLPIHRMGGMLDAAVLHGGQGTVQTACATGVPFVGMGLQPEQTWHVRLCEERGNAIAVPPAHVSRPAFVQAVERVLSDPAIRRAAEEVKVAYQKEDGAAAAARIIAANVAA</sequence>
<reference evidence="2 3" key="1">
    <citation type="submission" date="2020-08" db="EMBL/GenBank/DDBJ databases">
        <title>A Genomic Blueprint of the Chicken Gut Microbiome.</title>
        <authorList>
            <person name="Gilroy R."/>
            <person name="Ravi A."/>
            <person name="Getino M."/>
            <person name="Pursley I."/>
            <person name="Horton D.L."/>
            <person name="Alikhan N.-F."/>
            <person name="Baker D."/>
            <person name="Gharbi K."/>
            <person name="Hall N."/>
            <person name="Watson M."/>
            <person name="Adriaenssens E.M."/>
            <person name="Foster-Nyarko E."/>
            <person name="Jarju S."/>
            <person name="Secka A."/>
            <person name="Antonio M."/>
            <person name="Oren A."/>
            <person name="Chaudhuri R."/>
            <person name="La Ragione R.M."/>
            <person name="Hildebrand F."/>
            <person name="Pallen M.J."/>
        </authorList>
    </citation>
    <scope>NUCLEOTIDE SEQUENCE [LARGE SCALE GENOMIC DNA]</scope>
    <source>
        <strain evidence="2 3">Sa1CUA4</strain>
    </source>
</reference>
<organism evidence="2 3">
    <name type="scientific">Microbacterium gallinarum</name>
    <dbReference type="NCBI Taxonomy" id="2762209"/>
    <lineage>
        <taxon>Bacteria</taxon>
        <taxon>Bacillati</taxon>
        <taxon>Actinomycetota</taxon>
        <taxon>Actinomycetes</taxon>
        <taxon>Micrococcales</taxon>
        <taxon>Microbacteriaceae</taxon>
        <taxon>Microbacterium</taxon>
    </lineage>
</organism>
<protein>
    <submittedName>
        <fullName evidence="2">Glycosyltransferase</fullName>
    </submittedName>
</protein>
<evidence type="ECO:0000313" key="3">
    <source>
        <dbReference type="Proteomes" id="UP000602532"/>
    </source>
</evidence>
<dbReference type="EMBL" id="JACSPM010000001">
    <property type="protein sequence ID" value="MBD8022398.1"/>
    <property type="molecule type" value="Genomic_DNA"/>
</dbReference>
<name>A0ABR8WZF5_9MICO</name>
<keyword evidence="3" id="KW-1185">Reference proteome</keyword>
<accession>A0ABR8WZF5</accession>
<dbReference type="PANTHER" id="PTHR21015">
    <property type="entry name" value="UDP-N-ACETYLGLUCOSAMINE--N-ACETYLMURAMYL-(PENTAPEPTIDE) PYROPHOSPHORYL-UNDECAPRENOL N-ACETYLGLUCOSAMINE TRANSFERASE 1"/>
    <property type="match status" value="1"/>
</dbReference>
<feature type="domain" description="Erythromycin biosynthesis protein CIII-like C-terminal" evidence="1">
    <location>
        <begin position="288"/>
        <end position="386"/>
    </location>
</feature>
<comment type="caution">
    <text evidence="2">The sequence shown here is derived from an EMBL/GenBank/DDBJ whole genome shotgun (WGS) entry which is preliminary data.</text>
</comment>
<dbReference type="RefSeq" id="WP_191763809.1">
    <property type="nucleotide sequence ID" value="NZ_JACSPM010000001.1"/>
</dbReference>
<dbReference type="Gene3D" id="3.40.50.2000">
    <property type="entry name" value="Glycogen Phosphorylase B"/>
    <property type="match status" value="2"/>
</dbReference>
<dbReference type="Pfam" id="PF06722">
    <property type="entry name" value="EryCIII-like_C"/>
    <property type="match status" value="1"/>
</dbReference>
<gene>
    <name evidence="2" type="ORF">H9622_02180</name>
</gene>
<dbReference type="PANTHER" id="PTHR21015:SF22">
    <property type="entry name" value="GLYCOSYLTRANSFERASE"/>
    <property type="match status" value="1"/>
</dbReference>
<dbReference type="SUPFAM" id="SSF53756">
    <property type="entry name" value="UDP-Glycosyltransferase/glycogen phosphorylase"/>
    <property type="match status" value="1"/>
</dbReference>
<evidence type="ECO:0000259" key="1">
    <source>
        <dbReference type="Pfam" id="PF06722"/>
    </source>
</evidence>
<evidence type="ECO:0000313" key="2">
    <source>
        <dbReference type="EMBL" id="MBD8022398.1"/>
    </source>
</evidence>
<proteinExistence type="predicted"/>
<dbReference type="InterPro" id="IPR010610">
    <property type="entry name" value="EryCIII-like_C"/>
</dbReference>
<dbReference type="Proteomes" id="UP000602532">
    <property type="component" value="Unassembled WGS sequence"/>
</dbReference>